<feature type="region of interest" description="Disordered" evidence="1">
    <location>
        <begin position="767"/>
        <end position="971"/>
    </location>
</feature>
<feature type="compositionally biased region" description="Basic residues" evidence="1">
    <location>
        <begin position="258"/>
        <end position="280"/>
    </location>
</feature>
<feature type="compositionally biased region" description="Polar residues" evidence="1">
    <location>
        <begin position="499"/>
        <end position="522"/>
    </location>
</feature>
<accession>A0ABR3Y624</accession>
<keyword evidence="3" id="KW-1185">Reference proteome</keyword>
<feature type="compositionally biased region" description="Polar residues" evidence="1">
    <location>
        <begin position="532"/>
        <end position="557"/>
    </location>
</feature>
<evidence type="ECO:0000313" key="3">
    <source>
        <dbReference type="Proteomes" id="UP001583193"/>
    </source>
</evidence>
<evidence type="ECO:0000256" key="1">
    <source>
        <dbReference type="SAM" id="MobiDB-lite"/>
    </source>
</evidence>
<feature type="compositionally biased region" description="Polar residues" evidence="1">
    <location>
        <begin position="772"/>
        <end position="789"/>
    </location>
</feature>
<evidence type="ECO:0000313" key="2">
    <source>
        <dbReference type="EMBL" id="KAL1883748.1"/>
    </source>
</evidence>
<name>A0ABR3Y624_9EURO</name>
<feature type="compositionally biased region" description="Polar residues" evidence="1">
    <location>
        <begin position="645"/>
        <end position="654"/>
    </location>
</feature>
<protein>
    <submittedName>
        <fullName evidence="2">Uncharacterized protein</fullName>
    </submittedName>
</protein>
<dbReference type="EMBL" id="JAVDPF010000005">
    <property type="protein sequence ID" value="KAL1883748.1"/>
    <property type="molecule type" value="Genomic_DNA"/>
</dbReference>
<feature type="region of interest" description="Disordered" evidence="1">
    <location>
        <begin position="242"/>
        <end position="319"/>
    </location>
</feature>
<organism evidence="2 3">
    <name type="scientific">Paecilomyces lecythidis</name>
    <dbReference type="NCBI Taxonomy" id="3004212"/>
    <lineage>
        <taxon>Eukaryota</taxon>
        <taxon>Fungi</taxon>
        <taxon>Dikarya</taxon>
        <taxon>Ascomycota</taxon>
        <taxon>Pezizomycotina</taxon>
        <taxon>Eurotiomycetes</taxon>
        <taxon>Eurotiomycetidae</taxon>
        <taxon>Eurotiales</taxon>
        <taxon>Thermoascaceae</taxon>
        <taxon>Paecilomyces</taxon>
    </lineage>
</organism>
<dbReference type="Proteomes" id="UP001583193">
    <property type="component" value="Unassembled WGS sequence"/>
</dbReference>
<feature type="compositionally biased region" description="Polar residues" evidence="1">
    <location>
        <begin position="815"/>
        <end position="833"/>
    </location>
</feature>
<feature type="compositionally biased region" description="Low complexity" evidence="1">
    <location>
        <begin position="292"/>
        <end position="301"/>
    </location>
</feature>
<feature type="compositionally biased region" description="Polar residues" evidence="1">
    <location>
        <begin position="712"/>
        <end position="748"/>
    </location>
</feature>
<comment type="caution">
    <text evidence="2">The sequence shown here is derived from an EMBL/GenBank/DDBJ whole genome shotgun (WGS) entry which is preliminary data.</text>
</comment>
<sequence>MGTGSSSEPSGEETLCLLVDDWREGEPSTVLLNDDNVPLDGPVDDCLNPRSRLLEFRFKFPANYPGGKHRFLAITQCLLSNKPTLGIKTLYLGKSAQKYADDLNKSVYGRVKWSNPLVVHDCQISWTEDKDDSSTTNFRFQIDDDEFAIAVVDRENPIFFGTLNNDKRTFVAAIMIPMRILLRVIWWRELFGNAGIKFSAGSRTENESDDTGEANEWWWPIVLEAQQRAKAKAKAAAISASTSLPAAEEDSQEPSGIVKKKVKKNKGKKRKANHRNRGKNTTRFSNVDVKTETSQQQTPQSPSSPPFPTSPDYLSAYEAPPSHATLNTASEDQEATAVSDSGMVTCPTSPIPEIENLHGARSTAKTAPETVLSETSPPHSLICHSSLPQPHIDTPPTTHFSETGLEVSSAAENNSVSDYFLSDSDVPQVSFPAGPPVEATPRSSTLPDTILTVTTPEILLSVHQDGVPSENQNPEARMASKTKSPSESLYEKPQGAEGTANNTSENLDQTSSIPISHLATTSAEKKEVSFTDELQSSNPDTTTSSAEKSISGPQNSQEHSDTQKDLEINTATASNMKKKHTKRKKRGRRQQIDPAIEENAEHQSCDSQTQVESCPLAQSSCPVSASTTTQVPISISDSSSLQLSTGNPKSTSGTLAKDSKSSLDPLASEYVPNFKSVPKTDDVPEVSKTSDANTAAKKKKKKKKKSSKGRADTSSSKSAVPNDSSVDISNITSRDTTSPESLSSQPTVTDDLITQSITDLQDAQRSALLASRRNSTSSFHGTSTLPTETQHSREVVIVSRQNTANKHTSKDSDSICATNSAFQSNDPFETNISDNERPTIRGQIPSLSPQKSSSTRCSSTSGQPPAALTTTTTRRFSSSPERNRLPPIQEATIEKGQHDMASPSDYTYSSTHSHPEPDSIQDNSTNQTSDDLCTQSPEQTQGNPPATSQLTGSHASPASSSTTQVLSSTFGQGGPVVRRPAGFFWQLDSHGFSCAKADCDKRCNSWDGASVVCPRCGPFSEVRYCCQEHLYEDIKPHWAFCGQMTFCHPCRESTIPRRQKEGPPLLPSRHLWDSPERHRQAVYHATNSGGDYFIFADWAEFLAAGQPANNVGVRCTNRVLAVVNFDEPAEKDRFRRVLGVCLFGKPNPFLLANPISSPFANITLPTASIEVFNLVDYMFRLIRDNLRSRGLWTGELDKSLRYQMQHELAVSLSPETTGQRHACETEWDGRNRRRCADPVCRSEYRPLLGDLRVGGFVALCDYMESDHWLLRAARRTHPEVTQVAARTRGEGFGDVAEEDRRLFRRGEGWDGAGTGEMEIEGINA</sequence>
<feature type="compositionally biased region" description="Low complexity" evidence="1">
    <location>
        <begin position="852"/>
        <end position="861"/>
    </location>
</feature>
<feature type="compositionally biased region" description="Basic residues" evidence="1">
    <location>
        <begin position="576"/>
        <end position="589"/>
    </location>
</feature>
<feature type="region of interest" description="Disordered" evidence="1">
    <location>
        <begin position="637"/>
        <end position="748"/>
    </location>
</feature>
<reference evidence="2 3" key="1">
    <citation type="journal article" date="2024" name="IMA Fungus">
        <title>IMA Genome - F19 : A genome assembly and annotation guide to empower mycologists, including annotated draft genome sequences of Ceratocystis pirilliformis, Diaporthe australafricana, Fusarium ophioides, Paecilomyces lecythidis, and Sporothrix stenoceras.</title>
        <authorList>
            <person name="Aylward J."/>
            <person name="Wilson A.M."/>
            <person name="Visagie C.M."/>
            <person name="Spraker J."/>
            <person name="Barnes I."/>
            <person name="Buitendag C."/>
            <person name="Ceriani C."/>
            <person name="Del Mar Angel L."/>
            <person name="du Plessis D."/>
            <person name="Fuchs T."/>
            <person name="Gasser K."/>
            <person name="Kramer D."/>
            <person name="Li W."/>
            <person name="Munsamy K."/>
            <person name="Piso A."/>
            <person name="Price J.L."/>
            <person name="Sonnekus B."/>
            <person name="Thomas C."/>
            <person name="van der Nest A."/>
            <person name="van Dijk A."/>
            <person name="van Heerden A."/>
            <person name="van Vuuren N."/>
            <person name="Yilmaz N."/>
            <person name="Duong T.A."/>
            <person name="van der Merwe N.A."/>
            <person name="Wingfield M.J."/>
            <person name="Wingfield B.D."/>
        </authorList>
    </citation>
    <scope>NUCLEOTIDE SEQUENCE [LARGE SCALE GENOMIC DNA]</scope>
    <source>
        <strain evidence="2 3">CMW 18167</strain>
    </source>
</reference>
<feature type="compositionally biased region" description="Basic and acidic residues" evidence="1">
    <location>
        <begin position="558"/>
        <end position="567"/>
    </location>
</feature>
<feature type="compositionally biased region" description="Basic residues" evidence="1">
    <location>
        <begin position="696"/>
        <end position="708"/>
    </location>
</feature>
<feature type="region of interest" description="Disordered" evidence="1">
    <location>
        <begin position="465"/>
        <end position="610"/>
    </location>
</feature>
<proteinExistence type="predicted"/>
<feature type="compositionally biased region" description="Polar residues" evidence="1">
    <location>
        <begin position="920"/>
        <end position="970"/>
    </location>
</feature>
<gene>
    <name evidence="2" type="ORF">Plec18167_002756</name>
</gene>